<dbReference type="InterPro" id="IPR036770">
    <property type="entry name" value="Ankyrin_rpt-contain_sf"/>
</dbReference>
<protein>
    <submittedName>
        <fullName evidence="6">Uncharacterized protein</fullName>
    </submittedName>
</protein>
<dbReference type="Pfam" id="PF13637">
    <property type="entry name" value="Ank_4"/>
    <property type="match status" value="1"/>
</dbReference>
<evidence type="ECO:0000313" key="7">
    <source>
        <dbReference type="Proteomes" id="UP000294003"/>
    </source>
</evidence>
<keyword evidence="1" id="KW-0677">Repeat</keyword>
<evidence type="ECO:0000313" key="6">
    <source>
        <dbReference type="EMBL" id="RYO87269.1"/>
    </source>
</evidence>
<keyword evidence="5" id="KW-0812">Transmembrane</keyword>
<dbReference type="Pfam" id="PF01544">
    <property type="entry name" value="CorA"/>
    <property type="match status" value="1"/>
</dbReference>
<keyword evidence="5" id="KW-1133">Transmembrane helix</keyword>
<feature type="repeat" description="ANK" evidence="3">
    <location>
        <begin position="246"/>
        <end position="278"/>
    </location>
</feature>
<feature type="repeat" description="ANK" evidence="3">
    <location>
        <begin position="180"/>
        <end position="212"/>
    </location>
</feature>
<evidence type="ECO:0000256" key="1">
    <source>
        <dbReference type="ARBA" id="ARBA00022737"/>
    </source>
</evidence>
<dbReference type="PROSITE" id="PS50297">
    <property type="entry name" value="ANK_REP_REGION"/>
    <property type="match status" value="5"/>
</dbReference>
<organism evidence="6 7">
    <name type="scientific">Monosporascus cannonballus</name>
    <dbReference type="NCBI Taxonomy" id="155416"/>
    <lineage>
        <taxon>Eukaryota</taxon>
        <taxon>Fungi</taxon>
        <taxon>Dikarya</taxon>
        <taxon>Ascomycota</taxon>
        <taxon>Pezizomycotina</taxon>
        <taxon>Sordariomycetes</taxon>
        <taxon>Xylariomycetidae</taxon>
        <taxon>Xylariales</taxon>
        <taxon>Xylariales incertae sedis</taxon>
        <taxon>Monosporascus</taxon>
    </lineage>
</organism>
<dbReference type="SUPFAM" id="SSF48403">
    <property type="entry name" value="Ankyrin repeat"/>
    <property type="match status" value="1"/>
</dbReference>
<proteinExistence type="predicted"/>
<dbReference type="InterPro" id="IPR002110">
    <property type="entry name" value="Ankyrin_rpt"/>
</dbReference>
<dbReference type="Proteomes" id="UP000294003">
    <property type="component" value="Unassembled WGS sequence"/>
</dbReference>
<feature type="region of interest" description="Disordered" evidence="4">
    <location>
        <begin position="743"/>
        <end position="771"/>
    </location>
</feature>
<dbReference type="Gene3D" id="1.20.58.340">
    <property type="entry name" value="Magnesium transport protein CorA, transmembrane region"/>
    <property type="match status" value="1"/>
</dbReference>
<dbReference type="Pfam" id="PF12796">
    <property type="entry name" value="Ank_2"/>
    <property type="match status" value="2"/>
</dbReference>
<evidence type="ECO:0000256" key="5">
    <source>
        <dbReference type="SAM" id="Phobius"/>
    </source>
</evidence>
<keyword evidence="5" id="KW-0472">Membrane</keyword>
<dbReference type="PROSITE" id="PS50088">
    <property type="entry name" value="ANK_REPEAT"/>
    <property type="match status" value="5"/>
</dbReference>
<feature type="compositionally biased region" description="Basic and acidic residues" evidence="4">
    <location>
        <begin position="23"/>
        <end position="37"/>
    </location>
</feature>
<feature type="repeat" description="ANK" evidence="3">
    <location>
        <begin position="213"/>
        <end position="245"/>
    </location>
</feature>
<dbReference type="PANTHER" id="PTHR24173:SF74">
    <property type="entry name" value="ANKYRIN REPEAT DOMAIN-CONTAINING PROTEIN 16"/>
    <property type="match status" value="1"/>
</dbReference>
<name>A0ABY0H823_9PEZI</name>
<reference evidence="6 7" key="1">
    <citation type="submission" date="2018-06" db="EMBL/GenBank/DDBJ databases">
        <title>Complete Genomes of Monosporascus.</title>
        <authorList>
            <person name="Robinson A.J."/>
            <person name="Natvig D.O."/>
        </authorList>
    </citation>
    <scope>NUCLEOTIDE SEQUENCE [LARGE SCALE GENOMIC DNA]</scope>
    <source>
        <strain evidence="6 7">CBS 609.92</strain>
    </source>
</reference>
<dbReference type="Gene3D" id="1.25.40.20">
    <property type="entry name" value="Ankyrin repeat-containing domain"/>
    <property type="match status" value="3"/>
</dbReference>
<dbReference type="PRINTS" id="PR01415">
    <property type="entry name" value="ANKYRIN"/>
</dbReference>
<dbReference type="EMBL" id="QJNS01000102">
    <property type="protein sequence ID" value="RYO87269.1"/>
    <property type="molecule type" value="Genomic_DNA"/>
</dbReference>
<comment type="caution">
    <text evidence="6">The sequence shown here is derived from an EMBL/GenBank/DDBJ whole genome shotgun (WGS) entry which is preliminary data.</text>
</comment>
<dbReference type="SMART" id="SM00248">
    <property type="entry name" value="ANK"/>
    <property type="match status" value="8"/>
</dbReference>
<evidence type="ECO:0000256" key="2">
    <source>
        <dbReference type="ARBA" id="ARBA00023043"/>
    </source>
</evidence>
<gene>
    <name evidence="6" type="ORF">DL762_004314</name>
</gene>
<feature type="region of interest" description="Disordered" evidence="4">
    <location>
        <begin position="1"/>
        <end position="56"/>
    </location>
</feature>
<dbReference type="PANTHER" id="PTHR24173">
    <property type="entry name" value="ANKYRIN REPEAT CONTAINING"/>
    <property type="match status" value="1"/>
</dbReference>
<feature type="transmembrane region" description="Helical" evidence="5">
    <location>
        <begin position="888"/>
        <end position="907"/>
    </location>
</feature>
<keyword evidence="2 3" id="KW-0040">ANK repeat</keyword>
<feature type="repeat" description="ANK" evidence="3">
    <location>
        <begin position="319"/>
        <end position="351"/>
    </location>
</feature>
<sequence>MSSQLDKRQRRPTAASDQANGTKTHDMLGQEADRRDPQPIVNLPRENGTSANSQREKEISELFKAARVGNASRVEELLAQKEDPNWLNRKSGQTVLFAAVNGALSALKGKPKDLQKLLEKYRSVLEHLLAAGARVGETDSDERTPLLLVASEKVGNRSWIVGISDLLLRKGARIEATDRDGRTPLICAAINGHVELAELLLERGANVESTDHNGRTPLMCVAANGNVELAKLLLSYKANVRVGNNRRRTALHLAAESNREEVAKLLLDHGANPSAISDGGWMPLHNAAQNGHEAIVQLLLDNWNPDANDKINPNAQLYNGMTPLHWAAFKGSEEVVRLLLATKPAVNIGIKDSFGRTPMLCAAEKGFTKLARMLSPAHAADRLSQIAKEACDNFQATVIDFKVEARKQYVYKYSVSEALYAWGHESDKPRISTFIERAKGNPDFRWIHLPANNIAWAEVTALIPYTAPVRLMRNQALLAKRYEEGGYEDLEAFKALEKCFDQEHRGRFAHSHFMRPFCQRVGDHKRPNMANIVMPFLHHETHEARKTMSDAIMDVRKGRPLPENPSKDCLLVHAYLTATPPLQPRRTLDQHFYDGIDTTLRDTDQVVYRYCEKHKLEKKVYMVDQLWLWVMGKDLVITCFPERWNQPTQDPMNVLDGIIEDLNAKIRPPILSVHDLALLIMSRCSGAFDRHRLNDQNYQFLEMFGNSVGSVADAESRLFRSFNRVSRETWKWLRYQRRHRAIRPPPAEERPLSGADHPQSAEDDPDSSPDQLQDQLLNIVEETSLLTEIKDIKDELSIIDVIFDSQLSVLTDYKALLPPRDYDSRIAPEIHKRLEIHRKDIKRMDGQADSLYLGLTRLLDLKQKHSNALEARFAGDQAAVTAKQGQTILVFTIVTIIFLPMSFIATFFSIDIEQWDGALTVGYVSKYMFGIGLSISIPLIVMAFTLTEISNAASDALSAAKRRLFPGLRRRSGADDDSSDTLGSEKELDVSKSQPLMLREKLRRRWNTFANRCLGDDLERGGAGSRY</sequence>
<evidence type="ECO:0000256" key="3">
    <source>
        <dbReference type="PROSITE-ProRule" id="PRU00023"/>
    </source>
</evidence>
<feature type="transmembrane region" description="Helical" evidence="5">
    <location>
        <begin position="927"/>
        <end position="946"/>
    </location>
</feature>
<feature type="repeat" description="ANK" evidence="3">
    <location>
        <begin position="279"/>
        <end position="302"/>
    </location>
</feature>
<keyword evidence="7" id="KW-1185">Reference proteome</keyword>
<dbReference type="InterPro" id="IPR002523">
    <property type="entry name" value="MgTranspt_CorA/ZnTranspt_ZntB"/>
</dbReference>
<accession>A0ABY0H823</accession>
<evidence type="ECO:0000256" key="4">
    <source>
        <dbReference type="SAM" id="MobiDB-lite"/>
    </source>
</evidence>